<keyword evidence="1" id="KW-0472">Membrane</keyword>
<dbReference type="EMBL" id="CAXAMN010028561">
    <property type="protein sequence ID" value="CAK9116963.1"/>
    <property type="molecule type" value="Genomic_DNA"/>
</dbReference>
<feature type="transmembrane region" description="Helical" evidence="1">
    <location>
        <begin position="133"/>
        <end position="151"/>
    </location>
</feature>
<evidence type="ECO:0000313" key="3">
    <source>
        <dbReference type="Proteomes" id="UP001642484"/>
    </source>
</evidence>
<name>A0ABP0SX58_9DINO</name>
<feature type="transmembrane region" description="Helical" evidence="1">
    <location>
        <begin position="163"/>
        <end position="182"/>
    </location>
</feature>
<keyword evidence="1" id="KW-1133">Transmembrane helix</keyword>
<sequence>MCNVFSIDLEWPKDVSTSPWMPPLAYLIVRGLIAAIFIVGQILHLNDFIDEFGAFYFIFLTNWNLILQTFTTICLFLCAIWGYTVSPESSGKAPCFVKFTTALWYIMQPLSMIVVILYWTVVNQFWDPYPVTFSSYWAHLLNWMVLLFSLFASRIDFSPKNGIWLIIFVLIYFVWTIIHYVAEIGREKPCDNYPQELCPIYDLFNWNEPGLTIGITIAALVAAAVVIALYWGFVRCRNSCCDRGAQEAAVKDEAREPEVA</sequence>
<feature type="transmembrane region" description="Helical" evidence="1">
    <location>
        <begin position="102"/>
        <end position="121"/>
    </location>
</feature>
<dbReference type="PANTHER" id="PTHR12242">
    <property type="entry name" value="OS02G0130600 PROTEIN-RELATED"/>
    <property type="match status" value="1"/>
</dbReference>
<feature type="transmembrane region" description="Helical" evidence="1">
    <location>
        <begin position="24"/>
        <end position="43"/>
    </location>
</feature>
<feature type="transmembrane region" description="Helical" evidence="1">
    <location>
        <begin position="211"/>
        <end position="233"/>
    </location>
</feature>
<keyword evidence="1" id="KW-0812">Transmembrane</keyword>
<evidence type="ECO:0000256" key="1">
    <source>
        <dbReference type="SAM" id="Phobius"/>
    </source>
</evidence>
<organism evidence="2 3">
    <name type="scientific">Durusdinium trenchii</name>
    <dbReference type="NCBI Taxonomy" id="1381693"/>
    <lineage>
        <taxon>Eukaryota</taxon>
        <taxon>Sar</taxon>
        <taxon>Alveolata</taxon>
        <taxon>Dinophyceae</taxon>
        <taxon>Suessiales</taxon>
        <taxon>Symbiodiniaceae</taxon>
        <taxon>Durusdinium</taxon>
    </lineage>
</organism>
<keyword evidence="3" id="KW-1185">Reference proteome</keyword>
<feature type="transmembrane region" description="Helical" evidence="1">
    <location>
        <begin position="55"/>
        <end position="81"/>
    </location>
</feature>
<dbReference type="Proteomes" id="UP001642484">
    <property type="component" value="Unassembled WGS sequence"/>
</dbReference>
<comment type="caution">
    <text evidence="2">The sequence shown here is derived from an EMBL/GenBank/DDBJ whole genome shotgun (WGS) entry which is preliminary data.</text>
</comment>
<gene>
    <name evidence="2" type="ORF">CCMP2556_LOCUS54413</name>
</gene>
<protein>
    <submittedName>
        <fullName evidence="2">Uncharacterized protein</fullName>
    </submittedName>
</protein>
<evidence type="ECO:0000313" key="2">
    <source>
        <dbReference type="EMBL" id="CAK9116963.1"/>
    </source>
</evidence>
<reference evidence="2 3" key="1">
    <citation type="submission" date="2024-02" db="EMBL/GenBank/DDBJ databases">
        <authorList>
            <person name="Chen Y."/>
            <person name="Shah S."/>
            <person name="Dougan E. K."/>
            <person name="Thang M."/>
            <person name="Chan C."/>
        </authorList>
    </citation>
    <scope>NUCLEOTIDE SEQUENCE [LARGE SCALE GENOMIC DNA]</scope>
</reference>
<dbReference type="PANTHER" id="PTHR12242:SF1">
    <property type="entry name" value="MYND-TYPE DOMAIN-CONTAINING PROTEIN"/>
    <property type="match status" value="1"/>
</dbReference>
<proteinExistence type="predicted"/>
<accession>A0ABP0SX58</accession>